<dbReference type="SUPFAM" id="SSF46785">
    <property type="entry name" value="Winged helix' DNA-binding domain"/>
    <property type="match status" value="1"/>
</dbReference>
<dbReference type="AlphaFoldDB" id="A0A1D8G7V5"/>
<evidence type="ECO:0000259" key="4">
    <source>
        <dbReference type="SMART" id="SM00418"/>
    </source>
</evidence>
<name>A0A1D8G7V5_9ACTN</name>
<dbReference type="RefSeq" id="WP_140160896.1">
    <property type="nucleotide sequence ID" value="NZ_CP017316.1"/>
</dbReference>
<dbReference type="PANTHER" id="PTHR43132:SF8">
    <property type="entry name" value="HTH-TYPE TRANSCRIPTIONAL REGULATOR KMTR"/>
    <property type="match status" value="1"/>
</dbReference>
<evidence type="ECO:0000256" key="2">
    <source>
        <dbReference type="ARBA" id="ARBA00023125"/>
    </source>
</evidence>
<feature type="domain" description="HTH arsR-type" evidence="4">
    <location>
        <begin position="236"/>
        <end position="304"/>
    </location>
</feature>
<dbReference type="CDD" id="cd00090">
    <property type="entry name" value="HTH_ARSR"/>
    <property type="match status" value="1"/>
</dbReference>
<dbReference type="InterPro" id="IPR011991">
    <property type="entry name" value="ArsR-like_HTH"/>
</dbReference>
<evidence type="ECO:0000313" key="5">
    <source>
        <dbReference type="EMBL" id="AOT61530.1"/>
    </source>
</evidence>
<dbReference type="PANTHER" id="PTHR43132">
    <property type="entry name" value="ARSENICAL RESISTANCE OPERON REPRESSOR ARSR-RELATED"/>
    <property type="match status" value="1"/>
</dbReference>
<dbReference type="InterPro" id="IPR001845">
    <property type="entry name" value="HTH_ArsR_DNA-bd_dom"/>
</dbReference>
<evidence type="ECO:0000256" key="3">
    <source>
        <dbReference type="ARBA" id="ARBA00023163"/>
    </source>
</evidence>
<dbReference type="GO" id="GO:0003677">
    <property type="term" value="F:DNA binding"/>
    <property type="evidence" value="ECO:0007669"/>
    <property type="project" value="UniProtKB-KW"/>
</dbReference>
<protein>
    <submittedName>
        <fullName evidence="5">Helix-turn-helix domain protein</fullName>
    </submittedName>
</protein>
<proteinExistence type="predicted"/>
<keyword evidence="6" id="KW-1185">Reference proteome</keyword>
<dbReference type="Gene3D" id="1.10.10.10">
    <property type="entry name" value="Winged helix-like DNA-binding domain superfamily/Winged helix DNA-binding domain"/>
    <property type="match status" value="1"/>
</dbReference>
<evidence type="ECO:0000256" key="1">
    <source>
        <dbReference type="ARBA" id="ARBA00023015"/>
    </source>
</evidence>
<dbReference type="GO" id="GO:0003700">
    <property type="term" value="F:DNA-binding transcription factor activity"/>
    <property type="evidence" value="ECO:0007669"/>
    <property type="project" value="InterPro"/>
</dbReference>
<dbReference type="InterPro" id="IPR036388">
    <property type="entry name" value="WH-like_DNA-bd_sf"/>
</dbReference>
<dbReference type="InterPro" id="IPR036390">
    <property type="entry name" value="WH_DNA-bd_sf"/>
</dbReference>
<accession>A0A1D8G7V5</accession>
<gene>
    <name evidence="5" type="ORF">A4G23_04418</name>
</gene>
<dbReference type="SMART" id="SM00418">
    <property type="entry name" value="HTH_ARSR"/>
    <property type="match status" value="1"/>
</dbReference>
<keyword evidence="3" id="KW-0804">Transcription</keyword>
<organism evidence="5 6">
    <name type="scientific">Streptomyces rubrolavendulae</name>
    <dbReference type="NCBI Taxonomy" id="285473"/>
    <lineage>
        <taxon>Bacteria</taxon>
        <taxon>Bacillati</taxon>
        <taxon>Actinomycetota</taxon>
        <taxon>Actinomycetes</taxon>
        <taxon>Kitasatosporales</taxon>
        <taxon>Streptomycetaceae</taxon>
        <taxon>Streptomyces</taxon>
    </lineage>
</organism>
<dbReference type="Proteomes" id="UP000095349">
    <property type="component" value="Chromosome"/>
</dbReference>
<sequence>MLTVHFTHEDIARTHMAPMARLGAEALFALGHLERLGQQSRGVGRWVSHARAWVAAHPFRLLGLQRALQLRDDLLPFLLSRPAPERDAAAPEELRRALGALGEFQKACVAPYRTSIREMLDETRHCYSDMVARLGLAATLERLQCNAKWEAGTLSVDDGTDRAVRLDGQGLKLVPSAFLSGTPRLYRWPERPSDRAPADRPPVRPVPIMVFPVCPHGLASTALVKDTQRPAKPLPQLLGRTRAAVLERLTRPQSTSELSAALSISATTASEHTSVLRSSGLVSTTRNGGSVRHEVTALGALMLNSPPEPARSWCRDCAERREVGSEAKELVA</sequence>
<dbReference type="STRING" id="285473.A4G23_04418"/>
<dbReference type="KEGG" id="srn:A4G23_04418"/>
<reference evidence="5 6" key="1">
    <citation type="submission" date="2016-09" db="EMBL/GenBank/DDBJ databases">
        <title>Streptomyces rubrolavendulae MJM4426 Genome sequencing and assembly.</title>
        <authorList>
            <person name="Kim J.-G."/>
        </authorList>
    </citation>
    <scope>NUCLEOTIDE SEQUENCE [LARGE SCALE GENOMIC DNA]</scope>
    <source>
        <strain evidence="5 6">MJM4426</strain>
    </source>
</reference>
<dbReference type="EMBL" id="CP017316">
    <property type="protein sequence ID" value="AOT61530.1"/>
    <property type="molecule type" value="Genomic_DNA"/>
</dbReference>
<dbReference type="GeneID" id="91405931"/>
<dbReference type="InterPro" id="IPR051011">
    <property type="entry name" value="Metal_resp_trans_reg"/>
</dbReference>
<evidence type="ECO:0000313" key="6">
    <source>
        <dbReference type="Proteomes" id="UP000095349"/>
    </source>
</evidence>
<keyword evidence="1" id="KW-0805">Transcription regulation</keyword>
<dbReference type="PATRIC" id="fig|285473.5.peg.4641"/>
<dbReference type="OrthoDB" id="3808065at2"/>
<keyword evidence="2" id="KW-0238">DNA-binding</keyword>
<dbReference type="Pfam" id="PF12840">
    <property type="entry name" value="HTH_20"/>
    <property type="match status" value="1"/>
</dbReference>